<evidence type="ECO:0000313" key="1">
    <source>
        <dbReference type="EMBL" id="RKF07082.1"/>
    </source>
</evidence>
<dbReference type="EMBL" id="QFWV02000004">
    <property type="protein sequence ID" value="RKF07082.1"/>
    <property type="molecule type" value="Genomic_DNA"/>
</dbReference>
<organism evidence="1 2">
    <name type="scientific">Oceaniradius stylonematis</name>
    <dbReference type="NCBI Taxonomy" id="2184161"/>
    <lineage>
        <taxon>Bacteria</taxon>
        <taxon>Pseudomonadati</taxon>
        <taxon>Pseudomonadota</taxon>
        <taxon>Alphaproteobacteria</taxon>
        <taxon>Hyphomicrobiales</taxon>
        <taxon>Ahrensiaceae</taxon>
        <taxon>Oceaniradius</taxon>
    </lineage>
</organism>
<dbReference type="OrthoDB" id="571298at2"/>
<comment type="caution">
    <text evidence="1">The sequence shown here is derived from an EMBL/GenBank/DDBJ whole genome shotgun (WGS) entry which is preliminary data.</text>
</comment>
<reference evidence="1 2" key="1">
    <citation type="journal article" date="2018" name="Int. J. Syst. Bacteriol.">
        <title>Oceaniradius stylonemae gen. nov., sp. nov., isolated from a red alga, Stylonema cornu-cervi.</title>
        <authorList>
            <person name="Jeong S."/>
        </authorList>
    </citation>
    <scope>NUCLEOTIDE SEQUENCE [LARGE SCALE GENOMIC DNA]</scope>
    <source>
        <strain evidence="1 2">StC1</strain>
    </source>
</reference>
<dbReference type="RefSeq" id="WP_109767761.1">
    <property type="nucleotide sequence ID" value="NZ_CP159474.1"/>
</dbReference>
<accession>A0A3A8A9S2</accession>
<dbReference type="Proteomes" id="UP000246132">
    <property type="component" value="Unassembled WGS sequence"/>
</dbReference>
<evidence type="ECO:0008006" key="3">
    <source>
        <dbReference type="Google" id="ProtNLM"/>
    </source>
</evidence>
<dbReference type="Pfam" id="PF20102">
    <property type="entry name" value="DUF6492"/>
    <property type="match status" value="1"/>
</dbReference>
<protein>
    <recommendedName>
        <fullName evidence="3">Glycosyl transferase</fullName>
    </recommendedName>
</protein>
<proteinExistence type="predicted"/>
<evidence type="ECO:0000313" key="2">
    <source>
        <dbReference type="Proteomes" id="UP000246132"/>
    </source>
</evidence>
<name>A0A3A8A9S2_9HYPH</name>
<sequence length="296" mass="33260">MTARTNAIVTPSHAPDFERCAILCESIDRYVTGYSMHYLLVDTIDAPLFRRLEGPRRRIITETELLPWWLRRVPSPLSPGGRRVWIGPRTLPLVGWHVQQIKRIAIAGLIDDDGLLYCDSDTAFVRPYDLADMWVGDAMRFYRHDHGAREVRAGDHMDWVAHAADALGIEKSLRQDHDYVGQFTAWKRSTILGMCARMEQVHGRHWVAVIGRKRKFSECMLYGAYVDGVLGGAGHHAVDRLTCEVRWFDPAPSDAELDAMIAGLKPGQVGIGVQSFVDMAPERFRAAVLGRRAAAA</sequence>
<gene>
    <name evidence="1" type="ORF">DEM25_004270</name>
</gene>
<dbReference type="AlphaFoldDB" id="A0A3A8A9S2"/>
<dbReference type="InterPro" id="IPR045499">
    <property type="entry name" value="DUF6492"/>
</dbReference>
<keyword evidence="2" id="KW-1185">Reference proteome</keyword>